<sequence>MNLYELIIKKIGFNNFFIKIILQPICLLLKMNRFESLLDEAKTYKNIKFIDFVFYKFNIKNQAVFLNDDIFLSNKPFIIVANHPTGLLDGLSIIHVLLKRNKKVKIVVNYLLKEFAQIHEALGENFIYVNPFDHSKKKHLSYLGLKEIIKSLSNNEVVVFFPAGDISKIKGRKFNIADNEWNDTCIKFINKSKITVVPVFIDSKNSSVFYLLNTLSNKIGLLFIFREFFNKCNTNVRLVFGNEFENQMFENHQEMKKKLKDSVYQLKKDSYA</sequence>
<organism evidence="2 3">
    <name type="scientific">Flavobacterium salmonis</name>
    <dbReference type="NCBI Taxonomy" id="2654844"/>
    <lineage>
        <taxon>Bacteria</taxon>
        <taxon>Pseudomonadati</taxon>
        <taxon>Bacteroidota</taxon>
        <taxon>Flavobacteriia</taxon>
        <taxon>Flavobacteriales</taxon>
        <taxon>Flavobacteriaceae</taxon>
        <taxon>Flavobacterium</taxon>
    </lineage>
</organism>
<comment type="caution">
    <text evidence="2">The sequence shown here is derived from an EMBL/GenBank/DDBJ whole genome shotgun (WGS) entry which is preliminary data.</text>
</comment>
<dbReference type="Pfam" id="PF19576">
    <property type="entry name" value="Acyltransf_2"/>
    <property type="match status" value="1"/>
</dbReference>
<gene>
    <name evidence="2" type="ORF">FLAT13_01947</name>
</gene>
<keyword evidence="2" id="KW-0012">Acyltransferase</keyword>
<keyword evidence="3" id="KW-1185">Reference proteome</keyword>
<feature type="domain" description="Putative acyltransferase ACT14924-like acyltransferase" evidence="1">
    <location>
        <begin position="77"/>
        <end position="246"/>
    </location>
</feature>
<dbReference type="EMBL" id="CAIJDP010000066">
    <property type="protein sequence ID" value="CAD0003926.1"/>
    <property type="molecule type" value="Genomic_DNA"/>
</dbReference>
<reference evidence="2 3" key="1">
    <citation type="submission" date="2020-06" db="EMBL/GenBank/DDBJ databases">
        <authorList>
            <person name="Criscuolo A."/>
        </authorList>
    </citation>
    <scope>NUCLEOTIDE SEQUENCE [LARGE SCALE GENOMIC DNA]</scope>
    <source>
        <strain evidence="3">CIP 111411</strain>
    </source>
</reference>
<name>A0A6V6YWY9_9FLAO</name>
<dbReference type="Proteomes" id="UP000530060">
    <property type="component" value="Unassembled WGS sequence"/>
</dbReference>
<evidence type="ECO:0000313" key="3">
    <source>
        <dbReference type="Proteomes" id="UP000530060"/>
    </source>
</evidence>
<keyword evidence="2" id="KW-0808">Transferase</keyword>
<dbReference type="SUPFAM" id="SSF69593">
    <property type="entry name" value="Glycerol-3-phosphate (1)-acyltransferase"/>
    <property type="match status" value="1"/>
</dbReference>
<accession>A0A6V6YWY9</accession>
<dbReference type="GO" id="GO:0016746">
    <property type="term" value="F:acyltransferase activity"/>
    <property type="evidence" value="ECO:0007669"/>
    <property type="project" value="UniProtKB-KW"/>
</dbReference>
<evidence type="ECO:0000259" key="1">
    <source>
        <dbReference type="Pfam" id="PF19576"/>
    </source>
</evidence>
<dbReference type="AlphaFoldDB" id="A0A6V6YWY9"/>
<dbReference type="InterPro" id="IPR045746">
    <property type="entry name" value="ACT14924-like_Acyltransf_dom"/>
</dbReference>
<evidence type="ECO:0000313" key="2">
    <source>
        <dbReference type="EMBL" id="CAD0003926.1"/>
    </source>
</evidence>
<protein>
    <submittedName>
        <fullName evidence="2">Glycerol acyltransferase</fullName>
    </submittedName>
</protein>
<proteinExistence type="predicted"/>